<dbReference type="GO" id="GO:0006777">
    <property type="term" value="P:Mo-molybdopterin cofactor biosynthetic process"/>
    <property type="evidence" value="ECO:0007669"/>
    <property type="project" value="InterPro"/>
</dbReference>
<accession>A0A4V1FYB5</accession>
<dbReference type="PANTHER" id="PTHR23404">
    <property type="entry name" value="MOLYBDOPTERIN SYNTHASE RELATED"/>
    <property type="match status" value="1"/>
</dbReference>
<name>A0A4V1FYB5_9EURY</name>
<organism evidence="1 2">
    <name type="scientific">Natrinema versiforme</name>
    <dbReference type="NCBI Taxonomy" id="88724"/>
    <lineage>
        <taxon>Archaea</taxon>
        <taxon>Methanobacteriati</taxon>
        <taxon>Methanobacteriota</taxon>
        <taxon>Stenosarchaea group</taxon>
        <taxon>Halobacteria</taxon>
        <taxon>Halobacteriales</taxon>
        <taxon>Natrialbaceae</taxon>
        <taxon>Natrinema</taxon>
    </lineage>
</organism>
<evidence type="ECO:0000313" key="1">
    <source>
        <dbReference type="EMBL" id="QCS41266.1"/>
    </source>
</evidence>
<dbReference type="GO" id="GO:0030366">
    <property type="term" value="F:molybdopterin synthase activity"/>
    <property type="evidence" value="ECO:0007669"/>
    <property type="project" value="UniProtKB-EC"/>
</dbReference>
<keyword evidence="1" id="KW-0808">Transferase</keyword>
<dbReference type="Pfam" id="PF02391">
    <property type="entry name" value="MoaE"/>
    <property type="match status" value="1"/>
</dbReference>
<reference evidence="2" key="1">
    <citation type="submission" date="2019-05" db="EMBL/GenBank/DDBJ databases">
        <title>Genome sequence and methylation pattern of the halophilic Archaeon Natrinema versiforme BOL5-4.</title>
        <authorList>
            <person name="DasSarma P."/>
            <person name="Anton B.P."/>
            <person name="DasSarma S.L."/>
            <person name="Martinez F.L."/>
            <person name="Guzman D."/>
            <person name="Roberts R.J."/>
            <person name="DasSarma S."/>
        </authorList>
    </citation>
    <scope>NUCLEOTIDE SEQUENCE [LARGE SCALE GENOMIC DNA]</scope>
    <source>
        <strain evidence="2">BOL5-4</strain>
    </source>
</reference>
<protein>
    <submittedName>
        <fullName evidence="1">Molybdopterin synthase</fullName>
        <ecNumber evidence="1">2.8.1.12</ecNumber>
    </submittedName>
</protein>
<dbReference type="SUPFAM" id="SSF54690">
    <property type="entry name" value="Molybdopterin synthase subunit MoaE"/>
    <property type="match status" value="1"/>
</dbReference>
<dbReference type="KEGG" id="nvr:FEJ81_02480"/>
<dbReference type="InterPro" id="IPR036563">
    <property type="entry name" value="MoaE_sf"/>
</dbReference>
<proteinExistence type="predicted"/>
<dbReference type="CDD" id="cd00756">
    <property type="entry name" value="MoaE"/>
    <property type="match status" value="1"/>
</dbReference>
<dbReference type="EC" id="2.8.1.12" evidence="1"/>
<dbReference type="Gene3D" id="3.90.1170.40">
    <property type="entry name" value="Molybdopterin biosynthesis MoaE subunit"/>
    <property type="match status" value="1"/>
</dbReference>
<evidence type="ECO:0000313" key="2">
    <source>
        <dbReference type="Proteomes" id="UP000302218"/>
    </source>
</evidence>
<dbReference type="AlphaFoldDB" id="A0A4V1FYB5"/>
<dbReference type="NCBIfam" id="NF011061">
    <property type="entry name" value="PRK14493.1"/>
    <property type="match status" value="1"/>
</dbReference>
<dbReference type="InterPro" id="IPR003448">
    <property type="entry name" value="Mopterin_biosynth_MoaE"/>
</dbReference>
<dbReference type="GeneID" id="40264101"/>
<dbReference type="OrthoDB" id="45235at2157"/>
<dbReference type="EMBL" id="CP040330">
    <property type="protein sequence ID" value="QCS41266.1"/>
    <property type="molecule type" value="Genomic_DNA"/>
</dbReference>
<dbReference type="RefSeq" id="WP_138243779.1">
    <property type="nucleotide sequence ID" value="NZ_CP040330.1"/>
</dbReference>
<dbReference type="Proteomes" id="UP000302218">
    <property type="component" value="Chromosome"/>
</dbReference>
<sequence>MHVLGVREAGADGDALESVVDRVVDRLSERGRVGVIRYDATIADGTHARESTTLGGDVTYDLGVDGDWTASGTGLSVGEALDGLATDCEYAVVIGAPTLRYPSIVVGSSAADRESDESVLATVRGPADLELEELVTSLESTEPHETLESLVARLKRSPRADRAGAIATFTGRVRAKDSADDARTQYLEFEKYEGVADERMAALETDLEARDDVFAVELYHRTGIVEDGEDIVFVVVLAGHREEAFRTVEDGINRLKDEVPLFKKEVTVEDEFWVHEQS</sequence>
<gene>
    <name evidence="1" type="ORF">FEJ81_02480</name>
</gene>